<protein>
    <submittedName>
        <fullName evidence="1">Uncharacterized protein</fullName>
    </submittedName>
</protein>
<keyword evidence="2" id="KW-1185">Reference proteome</keyword>
<dbReference type="AlphaFoldDB" id="C5KMY6"/>
<dbReference type="GeneID" id="9044294"/>
<proteinExistence type="predicted"/>
<organism evidence="2">
    <name type="scientific">Perkinsus marinus (strain ATCC 50983 / TXsc)</name>
    <dbReference type="NCBI Taxonomy" id="423536"/>
    <lineage>
        <taxon>Eukaryota</taxon>
        <taxon>Sar</taxon>
        <taxon>Alveolata</taxon>
        <taxon>Perkinsozoa</taxon>
        <taxon>Perkinsea</taxon>
        <taxon>Perkinsida</taxon>
        <taxon>Perkinsidae</taxon>
        <taxon>Perkinsus</taxon>
    </lineage>
</organism>
<dbReference type="OrthoDB" id="433514at2759"/>
<gene>
    <name evidence="1" type="ORF">Pmar_PMAR029369</name>
</gene>
<dbReference type="Proteomes" id="UP000007800">
    <property type="component" value="Unassembled WGS sequence"/>
</dbReference>
<reference evidence="1 2" key="1">
    <citation type="submission" date="2008-07" db="EMBL/GenBank/DDBJ databases">
        <authorList>
            <person name="El-Sayed N."/>
            <person name="Caler E."/>
            <person name="Inman J."/>
            <person name="Amedeo P."/>
            <person name="Hass B."/>
            <person name="Wortman J."/>
        </authorList>
    </citation>
    <scope>NUCLEOTIDE SEQUENCE [LARGE SCALE GENOMIC DNA]</scope>
    <source>
        <strain evidence="2">ATCC 50983 / TXsc</strain>
    </source>
</reference>
<evidence type="ECO:0000313" key="1">
    <source>
        <dbReference type="EMBL" id="EER14294.1"/>
    </source>
</evidence>
<evidence type="ECO:0000313" key="2">
    <source>
        <dbReference type="Proteomes" id="UP000007800"/>
    </source>
</evidence>
<sequence>MSLPTLEGKINWAAISAEEEDSFVPDVCEVTYAEAAEGVSKLTAKIGKIMESESSRPPGFGFLMDGQGLILPEDSKTIQSVMASDEFTTKDVAMKTLVVKQGASRARTLLKLTRDLSDERDVTRPRRSVPKGGFKAQLMHHAVAATKLVGQDELSNDEENPKSQISVVGANFFDTLAARVVSLSASLTIAEIGVLLAAFSKVGVYHDYMCINPAVLKGLPWMSASESIIIGAFYTKLAEKFELIDEERQILSHCLGEYLIGPTLNL</sequence>
<dbReference type="RefSeq" id="XP_002782499.1">
    <property type="nucleotide sequence ID" value="XM_002782453.1"/>
</dbReference>
<dbReference type="InParanoid" id="C5KMY6"/>
<name>C5KMY6_PERM5</name>
<accession>C5KMY6</accession>
<dbReference type="EMBL" id="GG674496">
    <property type="protein sequence ID" value="EER14294.1"/>
    <property type="molecule type" value="Genomic_DNA"/>
</dbReference>